<dbReference type="AlphaFoldDB" id="A0A7X2P9J7"/>
<dbReference type="SUPFAM" id="SSF111369">
    <property type="entry name" value="HlyD-like secretion proteins"/>
    <property type="match status" value="1"/>
</dbReference>
<dbReference type="GO" id="GO:0016020">
    <property type="term" value="C:membrane"/>
    <property type="evidence" value="ECO:0007669"/>
    <property type="project" value="InterPro"/>
</dbReference>
<feature type="region of interest" description="Disordered" evidence="4">
    <location>
        <begin position="1"/>
        <end position="41"/>
    </location>
</feature>
<keyword evidence="5" id="KW-0472">Membrane</keyword>
<comment type="similarity">
    <text evidence="2">Belongs to the membrane fusion protein (MFP) (TC 8.A.1) family.</text>
</comment>
<feature type="transmembrane region" description="Helical" evidence="5">
    <location>
        <begin position="44"/>
        <end position="63"/>
    </location>
</feature>
<comment type="subcellular location">
    <subcellularLocation>
        <location evidence="1">Cell envelope</location>
    </subcellularLocation>
</comment>
<dbReference type="GO" id="GO:0022857">
    <property type="term" value="F:transmembrane transporter activity"/>
    <property type="evidence" value="ECO:0007669"/>
    <property type="project" value="InterPro"/>
</dbReference>
<evidence type="ECO:0000256" key="5">
    <source>
        <dbReference type="SAM" id="Phobius"/>
    </source>
</evidence>
<gene>
    <name evidence="7" type="ORF">FYJ60_10395</name>
</gene>
<accession>A0A7X2P9J7</accession>
<protein>
    <submittedName>
        <fullName evidence="7">Efflux RND transporter periplasmic adaptor subunit</fullName>
    </submittedName>
</protein>
<dbReference type="InterPro" id="IPR006143">
    <property type="entry name" value="RND_pump_MFP"/>
</dbReference>
<proteinExistence type="inferred from homology"/>
<dbReference type="Gene3D" id="2.40.420.20">
    <property type="match status" value="1"/>
</dbReference>
<comment type="caution">
    <text evidence="7">The sequence shown here is derived from an EMBL/GenBank/DDBJ whole genome shotgun (WGS) entry which is preliminary data.</text>
</comment>
<dbReference type="NCBIfam" id="TIGR01730">
    <property type="entry name" value="RND_mfp"/>
    <property type="match status" value="1"/>
</dbReference>
<evidence type="ECO:0000313" key="8">
    <source>
        <dbReference type="Proteomes" id="UP000466864"/>
    </source>
</evidence>
<organism evidence="7 8">
    <name type="scientific">Bilifractor porci</name>
    <dbReference type="NCBI Taxonomy" id="2606636"/>
    <lineage>
        <taxon>Bacteria</taxon>
        <taxon>Bacillati</taxon>
        <taxon>Bacillota</taxon>
        <taxon>Clostridia</taxon>
        <taxon>Lachnospirales</taxon>
        <taxon>Lachnospiraceae</taxon>
        <taxon>Bilifractor</taxon>
    </lineage>
</organism>
<dbReference type="InterPro" id="IPR050465">
    <property type="entry name" value="UPF0194_transport"/>
</dbReference>
<reference evidence="7 8" key="1">
    <citation type="submission" date="2019-08" db="EMBL/GenBank/DDBJ databases">
        <title>In-depth cultivation of the pig gut microbiome towards novel bacterial diversity and tailored functional studies.</title>
        <authorList>
            <person name="Wylensek D."/>
            <person name="Hitch T.C.A."/>
            <person name="Clavel T."/>
        </authorList>
    </citation>
    <scope>NUCLEOTIDE SEQUENCE [LARGE SCALE GENOMIC DNA]</scope>
    <source>
        <strain evidence="7 8">Oil+RF-744-WCA-WT-13</strain>
    </source>
</reference>
<feature type="compositionally biased region" description="Basic and acidic residues" evidence="4">
    <location>
        <begin position="26"/>
        <end position="36"/>
    </location>
</feature>
<dbReference type="Gene3D" id="2.40.30.170">
    <property type="match status" value="1"/>
</dbReference>
<dbReference type="PANTHER" id="PTHR32347">
    <property type="entry name" value="EFFLUX SYSTEM COMPONENT YKNX-RELATED"/>
    <property type="match status" value="1"/>
</dbReference>
<feature type="domain" description="Multidrug resistance protein MdtA-like C-terminal permuted SH3" evidence="6">
    <location>
        <begin position="472"/>
        <end position="521"/>
    </location>
</feature>
<dbReference type="Proteomes" id="UP000466864">
    <property type="component" value="Unassembled WGS sequence"/>
</dbReference>
<feature type="region of interest" description="Disordered" evidence="4">
    <location>
        <begin position="294"/>
        <end position="324"/>
    </location>
</feature>
<keyword evidence="5" id="KW-0812">Transmembrane</keyword>
<dbReference type="Pfam" id="PF25967">
    <property type="entry name" value="RND-MFP_C"/>
    <property type="match status" value="1"/>
</dbReference>
<keyword evidence="8" id="KW-1185">Reference proteome</keyword>
<dbReference type="GO" id="GO:0030313">
    <property type="term" value="C:cell envelope"/>
    <property type="evidence" value="ECO:0007669"/>
    <property type="project" value="UniProtKB-SubCell"/>
</dbReference>
<evidence type="ECO:0000313" key="7">
    <source>
        <dbReference type="EMBL" id="MST82725.1"/>
    </source>
</evidence>
<feature type="compositionally biased region" description="Polar residues" evidence="4">
    <location>
        <begin position="298"/>
        <end position="319"/>
    </location>
</feature>
<sequence length="551" mass="58251">MSTEKRINSAADPYAQLLEGEETVEDLDRKSSDRKPGKGKKNRWVIPSAVGAVVLVAAAAVFANMPRTAAAPEVSAVLVEKKDIHQITDTNGTVESNQLQVCASPVAASLAEALPELGQTVKKGDVVVSFDTTDLENEWKKASLSGDASMSENANTIAKADQSAADLQSASADVQSLESAVDQQRQVIYSLNAAIANRQAELSAGVTGLQNRLTELQSRQSSLQTQIAQMQTEQQTALQAGQTYDSAALDQAQSDLEAVSQEIVSVQQQINSAPSAETDSVLASNQLQLQAEQDRLSDLQTELSEARSRQQTAEQSELSQESRDALQANDDLARLNTMTAQQKLDLAKAGIQAEFDGVVISRGELDKGRAVTEGMELLTIANRSDLSVKIKVPKSDYGDVREGQKADIRIGDHTYTGTVKSVSGLVETDEKGASVLTAQVRIDNPDEGAVIGIDAQVSIHSADASQVPVISSEILNSGVDGDFVYTVGEDGKVKKTSVTVGIRTDTEAEIRSGLSAGDTVLQSLPDGLQVGDAVTPVLDNAGETTEASSVS</sequence>
<dbReference type="InterPro" id="IPR058627">
    <property type="entry name" value="MdtA-like_C"/>
</dbReference>
<keyword evidence="3" id="KW-0175">Coiled coil</keyword>
<evidence type="ECO:0000256" key="1">
    <source>
        <dbReference type="ARBA" id="ARBA00004196"/>
    </source>
</evidence>
<evidence type="ECO:0000256" key="2">
    <source>
        <dbReference type="ARBA" id="ARBA00009477"/>
    </source>
</evidence>
<dbReference type="RefSeq" id="WP_154458640.1">
    <property type="nucleotide sequence ID" value="NZ_VUMV01000008.1"/>
</dbReference>
<evidence type="ECO:0000259" key="6">
    <source>
        <dbReference type="Pfam" id="PF25967"/>
    </source>
</evidence>
<keyword evidence="5" id="KW-1133">Transmembrane helix</keyword>
<name>A0A7X2P9J7_9FIRM</name>
<dbReference type="EMBL" id="VUMV01000008">
    <property type="protein sequence ID" value="MST82725.1"/>
    <property type="molecule type" value="Genomic_DNA"/>
</dbReference>
<evidence type="ECO:0000256" key="3">
    <source>
        <dbReference type="ARBA" id="ARBA00023054"/>
    </source>
</evidence>
<evidence type="ECO:0000256" key="4">
    <source>
        <dbReference type="SAM" id="MobiDB-lite"/>
    </source>
</evidence>